<evidence type="ECO:0000313" key="2">
    <source>
        <dbReference type="Proteomes" id="UP001143910"/>
    </source>
</evidence>
<keyword evidence="2" id="KW-1185">Reference proteome</keyword>
<organism evidence="1 2">
    <name type="scientific">Zarea fungicola</name>
    <dbReference type="NCBI Taxonomy" id="93591"/>
    <lineage>
        <taxon>Eukaryota</taxon>
        <taxon>Fungi</taxon>
        <taxon>Dikarya</taxon>
        <taxon>Ascomycota</taxon>
        <taxon>Pezizomycotina</taxon>
        <taxon>Sordariomycetes</taxon>
        <taxon>Hypocreomycetidae</taxon>
        <taxon>Hypocreales</taxon>
        <taxon>Cordycipitaceae</taxon>
        <taxon>Zarea</taxon>
    </lineage>
</organism>
<proteinExistence type="predicted"/>
<evidence type="ECO:0000313" key="1">
    <source>
        <dbReference type="EMBL" id="KAJ2983109.1"/>
    </source>
</evidence>
<name>A0ACC1NXF7_9HYPO</name>
<sequence length="766" mass="85792">MDVASSTGSRFPRETVRILRGWVSSHAHNPYPSDEDKEKLALQTGLSKVQISTWMANSRRRRDVRTEQPDSLGLYEGADDLQMQWTEAWPTGEMNPMERWKNSPPEREPVPISVIANAVSAAIAPDSSYVSLSSHNHIDDGSTRSVAQGSSAGSTGTSHSGNDSIRSAFSHKSWDSSGSLGSFRSVRKLGRHRRRRHRSRAIGLADTHRVVQKFQCTFCTETFKTKYDWKRHEKSLHLSLEQWECSPHGSSQMHAEQGCLACVYCGLREPQQDHAEQHNYLGCAGKSLVERTFYRKDHIRQHLRLVHGVSFQPWSMDSWRMPVPEIRSRCGFCGHLLCSWDDRVDHISDHFKSGKSMVDWTGDWGFEHEILPHVENAVPPYLIHYERNTFNPYEASMDINPMGKATENDDRLGIPILRLHNSALLTETPDNPTSYATHSGLVSLMRPLNSIETGVLASQQASLGVEKFTSINFSSLGEPSQSNPLPQVTPGLGDGGNGLEADHNSYKLLPRQGPTYSVSPNQPTLPITGPTHPSRYFFTDANCYRRLEKELTRFVLSSISANNPLQHIPTDEEIQNQARWIIYDDDDPWNQTAADNTEWLARFKRDVGLAPADEGPGLPSVVAPRPWRIADGGTGFHPPYLKPKDGTIIEFTDSVPVDVNNRTYNVSKETANQFAHAICTGQYRPPAGVFCSHELEAGLDLYMEECIANLDYPSDERLRLKAREILGMDVTAADNPKLLETFKAKHGMWFSNENASEGLTPASIPL</sequence>
<protein>
    <submittedName>
        <fullName evidence="1">Uncharacterized protein</fullName>
    </submittedName>
</protein>
<gene>
    <name evidence="1" type="ORF">NQ176_g925</name>
</gene>
<accession>A0ACC1NXF7</accession>
<comment type="caution">
    <text evidence="1">The sequence shown here is derived from an EMBL/GenBank/DDBJ whole genome shotgun (WGS) entry which is preliminary data.</text>
</comment>
<reference evidence="1" key="1">
    <citation type="submission" date="2022-08" db="EMBL/GenBank/DDBJ databases">
        <title>Genome Sequence of Lecanicillium fungicola.</title>
        <authorList>
            <person name="Buettner E."/>
        </authorList>
    </citation>
    <scope>NUCLEOTIDE SEQUENCE</scope>
    <source>
        <strain evidence="1">Babe33</strain>
    </source>
</reference>
<dbReference type="EMBL" id="JANJQO010000043">
    <property type="protein sequence ID" value="KAJ2983109.1"/>
    <property type="molecule type" value="Genomic_DNA"/>
</dbReference>
<dbReference type="Proteomes" id="UP001143910">
    <property type="component" value="Unassembled WGS sequence"/>
</dbReference>